<gene>
    <name evidence="1" type="ORF">CleRT_08980</name>
</gene>
<dbReference type="Proteomes" id="UP000063965">
    <property type="component" value="Chromosome"/>
</dbReference>
<organism evidence="1 2">
    <name type="scientific">Candidatus Coxiella mudrowiae</name>
    <dbReference type="NCBI Taxonomy" id="2054173"/>
    <lineage>
        <taxon>Bacteria</taxon>
        <taxon>Pseudomonadati</taxon>
        <taxon>Pseudomonadota</taxon>
        <taxon>Gammaproteobacteria</taxon>
        <taxon>Legionellales</taxon>
        <taxon>Coxiellaceae</taxon>
        <taxon>Coxiella</taxon>
    </lineage>
</organism>
<sequence length="104" mass="12535">MPDSLKLGRNEDVSLEVIINDYRDTMRGVSNPRWWREILTWFHQEVFPEIKSTKERSSIFPWEEWFFYTSVFLGKEWLLSKLSIEDLIRACKKRTVGSCKILLY</sequence>
<proteinExistence type="predicted"/>
<name>A0ABM5UUM8_9COXI</name>
<evidence type="ECO:0000313" key="1">
    <source>
        <dbReference type="EMBL" id="AKQ33652.1"/>
    </source>
</evidence>
<protein>
    <submittedName>
        <fullName evidence="1">Uncharacterized protein</fullName>
    </submittedName>
</protein>
<reference evidence="1 2" key="1">
    <citation type="journal article" date="2015" name="Genome Biol. Evol.">
        <title>Distinctive Genome Reduction Rates Revealed by Genomic Analyses of Two Coxiella-Like Endosymbionts in Ticks.</title>
        <authorList>
            <person name="Gottlieb Y."/>
            <person name="Lalzar I."/>
            <person name="Klasson L."/>
        </authorList>
    </citation>
    <scope>NUCLEOTIDE SEQUENCE [LARGE SCALE GENOMIC DNA]</scope>
    <source>
        <strain evidence="1 2">CRt</strain>
    </source>
</reference>
<dbReference type="EMBL" id="CP011126">
    <property type="protein sequence ID" value="AKQ33652.1"/>
    <property type="molecule type" value="Genomic_DNA"/>
</dbReference>
<keyword evidence="2" id="KW-1185">Reference proteome</keyword>
<accession>A0ABM5UUM8</accession>
<evidence type="ECO:0000313" key="2">
    <source>
        <dbReference type="Proteomes" id="UP000063965"/>
    </source>
</evidence>